<keyword evidence="2" id="KW-0812">Transmembrane</keyword>
<feature type="region of interest" description="Disordered" evidence="1">
    <location>
        <begin position="1"/>
        <end position="21"/>
    </location>
</feature>
<proteinExistence type="predicted"/>
<gene>
    <name evidence="3" type="ORF">ACD_2C00109G0001</name>
</gene>
<keyword evidence="2" id="KW-0472">Membrane</keyword>
<sequence>MEKSRPDITESMSQITSDLKDSKETEYEIHAIFDSSLNSQSCLHSTLDISKKEKLSSIFLLSVTLLSRLPIIFLLISVNSLL</sequence>
<evidence type="ECO:0000256" key="2">
    <source>
        <dbReference type="SAM" id="Phobius"/>
    </source>
</evidence>
<reference evidence="3" key="1">
    <citation type="journal article" date="2012" name="Science">
        <title>Fermentation, hydrogen, and sulfur metabolism in multiple uncultivated bacterial phyla.</title>
        <authorList>
            <person name="Wrighton K.C."/>
            <person name="Thomas B.C."/>
            <person name="Sharon I."/>
            <person name="Miller C.S."/>
            <person name="Castelle C.J."/>
            <person name="VerBerkmoes N.C."/>
            <person name="Wilkins M.J."/>
            <person name="Hettich R.L."/>
            <person name="Lipton M.S."/>
            <person name="Williams K.H."/>
            <person name="Long P.E."/>
            <person name="Banfield J.F."/>
        </authorList>
    </citation>
    <scope>NUCLEOTIDE SEQUENCE [LARGE SCALE GENOMIC DNA]</scope>
</reference>
<organism evidence="3">
    <name type="scientific">uncultured bacterium</name>
    <name type="common">gcode 4</name>
    <dbReference type="NCBI Taxonomy" id="1234023"/>
    <lineage>
        <taxon>Bacteria</taxon>
        <taxon>environmental samples</taxon>
    </lineage>
</organism>
<dbReference type="EMBL" id="AMFJ01000109">
    <property type="protein sequence ID" value="EKE29737.1"/>
    <property type="molecule type" value="Genomic_DNA"/>
</dbReference>
<evidence type="ECO:0000256" key="1">
    <source>
        <dbReference type="SAM" id="MobiDB-lite"/>
    </source>
</evidence>
<keyword evidence="2" id="KW-1133">Transmembrane helix</keyword>
<evidence type="ECO:0000313" key="3">
    <source>
        <dbReference type="EMBL" id="EKE29737.1"/>
    </source>
</evidence>
<accession>K2G634</accession>
<feature type="transmembrane region" description="Helical" evidence="2">
    <location>
        <begin position="58"/>
        <end position="78"/>
    </location>
</feature>
<dbReference type="AlphaFoldDB" id="K2G634"/>
<comment type="caution">
    <text evidence="3">The sequence shown here is derived from an EMBL/GenBank/DDBJ whole genome shotgun (WGS) entry which is preliminary data.</text>
</comment>
<protein>
    <submittedName>
        <fullName evidence="3">Uncharacterized protein</fullName>
    </submittedName>
</protein>
<name>K2G634_9BACT</name>